<reference evidence="1 2" key="1">
    <citation type="submission" date="2021-03" db="EMBL/GenBank/DDBJ databases">
        <title>Sequencing the genomes of 1000 actinobacteria strains.</title>
        <authorList>
            <person name="Klenk H.-P."/>
        </authorList>
    </citation>
    <scope>NUCLEOTIDE SEQUENCE [LARGE SCALE GENOMIC DNA]</scope>
    <source>
        <strain evidence="1 2">DSM 44580</strain>
    </source>
</reference>
<organism evidence="1 2">
    <name type="scientific">Crossiella equi</name>
    <dbReference type="NCBI Taxonomy" id="130796"/>
    <lineage>
        <taxon>Bacteria</taxon>
        <taxon>Bacillati</taxon>
        <taxon>Actinomycetota</taxon>
        <taxon>Actinomycetes</taxon>
        <taxon>Pseudonocardiales</taxon>
        <taxon>Pseudonocardiaceae</taxon>
        <taxon>Crossiella</taxon>
    </lineage>
</organism>
<evidence type="ECO:0000313" key="1">
    <source>
        <dbReference type="EMBL" id="MBP2479238.1"/>
    </source>
</evidence>
<proteinExistence type="predicted"/>
<dbReference type="RefSeq" id="WP_086788720.1">
    <property type="nucleotide sequence ID" value="NZ_JAGIOO010000001.1"/>
</dbReference>
<name>A0ABS5ARP5_9PSEU</name>
<protein>
    <submittedName>
        <fullName evidence="1">Uncharacterized protein</fullName>
    </submittedName>
</protein>
<keyword evidence="2" id="KW-1185">Reference proteome</keyword>
<accession>A0ABS5ARP5</accession>
<dbReference type="Proteomes" id="UP001519363">
    <property type="component" value="Unassembled WGS sequence"/>
</dbReference>
<gene>
    <name evidence="1" type="ORF">JOF53_008110</name>
</gene>
<sequence length="206" mass="21515">MIGLRRDAAFSPVLVVTSGGYRNPVVADQLLTGDGVAPCPAAPLLAATLCRRGVACARGLLSFDDRCGDQRALGFTVSWVDGRGRRVGLGAAASADDPHAVETTARVVREWSAVLRPRRIVLLREPAPVDLLLALDPATAGEGVRMLSAPGDLRPEWLAGAGTVGLLTHPDTRRRLLTGVVNVINGLGPATVVNPDLLPALVERAA</sequence>
<evidence type="ECO:0000313" key="2">
    <source>
        <dbReference type="Proteomes" id="UP001519363"/>
    </source>
</evidence>
<dbReference type="EMBL" id="JAGIOO010000001">
    <property type="protein sequence ID" value="MBP2479238.1"/>
    <property type="molecule type" value="Genomic_DNA"/>
</dbReference>
<comment type="caution">
    <text evidence="1">The sequence shown here is derived from an EMBL/GenBank/DDBJ whole genome shotgun (WGS) entry which is preliminary data.</text>
</comment>